<proteinExistence type="inferred from homology"/>
<keyword evidence="4" id="KW-0378">Hydrolase</keyword>
<dbReference type="Gene3D" id="3.20.20.80">
    <property type="entry name" value="Glycosidases"/>
    <property type="match status" value="1"/>
</dbReference>
<dbReference type="EC" id="3.2.1.52" evidence="3"/>
<evidence type="ECO:0000256" key="2">
    <source>
        <dbReference type="ARBA" id="ARBA00006285"/>
    </source>
</evidence>
<sequence length="481" mass="54436">MEALPPWPKGKKLVHLDLKGAPPRIDYLHKLIGIFAGLGADGLLVEYEDMFPYEGELKVLQATQHSPYSREEVLSIQEVAKSHGLEVIPLVQTFGHLEFVLKHKSLWGLREVPHCLGTLNPHREEGVRLVQEMLRQVVELHPGSTSVHIGADEVYLLGEGEESRRWLSTPGRTLQQLFLLHVTRVAKAVRETWPNLNVIMWDDMLRGMDHDTLKGSGLVGLVQPMLWDYNPTLDVENTVSLLERYCGAGLSELWAASAFKGSTNVHTCVTNTQRHVDNHLQWLQVAASLPKGINMLGIALTGWQRFDWETIQPDNTLIGPTLGPMTIASNCYSFSVYHWTFVLNCVKLSSAGNSELFPGRRLAELVVELMEILQSEELRHFEDSTFVRGWFTPYHRQRKIVNPLIAQQLQNQAMSFLALVEERVELVRKEILSLYPASTAQEWEEQHVSPVVVPLQRILEDTRASLLEMVAQNISESMDGQ</sequence>
<dbReference type="AlphaFoldDB" id="A0A6Q2XZF2"/>
<evidence type="ECO:0000259" key="5">
    <source>
        <dbReference type="Pfam" id="PF00728"/>
    </source>
</evidence>
<dbReference type="PANTHER" id="PTHR21040:SF6">
    <property type="entry name" value="HEXOSAMINIDASE D"/>
    <property type="match status" value="1"/>
</dbReference>
<evidence type="ECO:0000256" key="3">
    <source>
        <dbReference type="ARBA" id="ARBA00012663"/>
    </source>
</evidence>
<dbReference type="Ensembl" id="ENSELUT00000076290.2">
    <property type="protein sequence ID" value="ENSELUP00000058617.2"/>
    <property type="gene ID" value="ENSELUG00000034259.2"/>
</dbReference>
<reference evidence="6" key="2">
    <citation type="submission" date="2020-02" db="EMBL/GenBank/DDBJ databases">
        <title>Esox lucius (northern pike) genome, fEsoLuc1, primary haplotype.</title>
        <authorList>
            <person name="Myers G."/>
            <person name="Karagic N."/>
            <person name="Meyer A."/>
            <person name="Pippel M."/>
            <person name="Reichard M."/>
            <person name="Winkler S."/>
            <person name="Tracey A."/>
            <person name="Sims Y."/>
            <person name="Howe K."/>
            <person name="Rhie A."/>
            <person name="Formenti G."/>
            <person name="Durbin R."/>
            <person name="Fedrigo O."/>
            <person name="Jarvis E.D."/>
        </authorList>
    </citation>
    <scope>NUCLEOTIDE SEQUENCE [LARGE SCALE GENOMIC DNA]</scope>
</reference>
<dbReference type="GeneTree" id="ENSGT00390000014852"/>
<feature type="domain" description="Glycoside hydrolase family 20 catalytic" evidence="5">
    <location>
        <begin position="64"/>
        <end position="209"/>
    </location>
</feature>
<reference evidence="7" key="1">
    <citation type="journal article" date="2014" name="PLoS ONE">
        <title>The genome and linkage map of the northern pike (Esox lucius): conserved synteny revealed between the salmonid sister group and the Neoteleostei.</title>
        <authorList>
            <person name="Rondeau E.B."/>
            <person name="Minkley D.R."/>
            <person name="Leong J.S."/>
            <person name="Messmer A.M."/>
            <person name="Jantzen J.R."/>
            <person name="von Schalburg K.R."/>
            <person name="Lemon C."/>
            <person name="Bird N.H."/>
            <person name="Koop B.F."/>
        </authorList>
    </citation>
    <scope>NUCLEOTIDE SEQUENCE</scope>
</reference>
<dbReference type="Proteomes" id="UP000265140">
    <property type="component" value="Chromosome 5"/>
</dbReference>
<evidence type="ECO:0000256" key="4">
    <source>
        <dbReference type="ARBA" id="ARBA00022801"/>
    </source>
</evidence>
<accession>A0A6Q2XZF2</accession>
<organism evidence="6 7">
    <name type="scientific">Esox lucius</name>
    <name type="common">Northern pike</name>
    <dbReference type="NCBI Taxonomy" id="8010"/>
    <lineage>
        <taxon>Eukaryota</taxon>
        <taxon>Metazoa</taxon>
        <taxon>Chordata</taxon>
        <taxon>Craniata</taxon>
        <taxon>Vertebrata</taxon>
        <taxon>Euteleostomi</taxon>
        <taxon>Actinopterygii</taxon>
        <taxon>Neopterygii</taxon>
        <taxon>Teleostei</taxon>
        <taxon>Protacanthopterygii</taxon>
        <taxon>Esociformes</taxon>
        <taxon>Esocidae</taxon>
        <taxon>Esox</taxon>
    </lineage>
</organism>
<keyword evidence="7" id="KW-1185">Reference proteome</keyword>
<evidence type="ECO:0000313" key="6">
    <source>
        <dbReference type="Ensembl" id="ENSELUP00000058617.2"/>
    </source>
</evidence>
<evidence type="ECO:0000256" key="1">
    <source>
        <dbReference type="ARBA" id="ARBA00001231"/>
    </source>
</evidence>
<evidence type="ECO:0000313" key="7">
    <source>
        <dbReference type="Proteomes" id="UP000265140"/>
    </source>
</evidence>
<dbReference type="SUPFAM" id="SSF51445">
    <property type="entry name" value="(Trans)glycosidases"/>
    <property type="match status" value="1"/>
</dbReference>
<reference evidence="6" key="4">
    <citation type="submission" date="2025-09" db="UniProtKB">
        <authorList>
            <consortium name="Ensembl"/>
        </authorList>
    </citation>
    <scope>IDENTIFICATION</scope>
</reference>
<dbReference type="Pfam" id="PF00728">
    <property type="entry name" value="Glyco_hydro_20"/>
    <property type="match status" value="1"/>
</dbReference>
<name>A0A6Q2XZF2_ESOLU</name>
<dbReference type="CDD" id="cd06565">
    <property type="entry name" value="GH20_GcnA-like"/>
    <property type="match status" value="1"/>
</dbReference>
<dbReference type="GO" id="GO:0004563">
    <property type="term" value="F:beta-N-acetylhexosaminidase activity"/>
    <property type="evidence" value="ECO:0007669"/>
    <property type="project" value="UniProtKB-EC"/>
</dbReference>
<dbReference type="InterPro" id="IPR038901">
    <property type="entry name" value="HEXDC-like"/>
</dbReference>
<reference evidence="6" key="3">
    <citation type="submission" date="2025-08" db="UniProtKB">
        <authorList>
            <consortium name="Ensembl"/>
        </authorList>
    </citation>
    <scope>IDENTIFICATION</scope>
</reference>
<dbReference type="Bgee" id="ENSELUG00000034259">
    <property type="expression patterns" value="Expressed in digestive tract and 15 other cell types or tissues"/>
</dbReference>
<dbReference type="GO" id="GO:0005975">
    <property type="term" value="P:carbohydrate metabolic process"/>
    <property type="evidence" value="ECO:0007669"/>
    <property type="project" value="InterPro"/>
</dbReference>
<dbReference type="PANTHER" id="PTHR21040">
    <property type="entry name" value="BCDNA.GH04120"/>
    <property type="match status" value="1"/>
</dbReference>
<dbReference type="InterPro" id="IPR015883">
    <property type="entry name" value="Glyco_hydro_20_cat"/>
</dbReference>
<protein>
    <recommendedName>
        <fullName evidence="3">beta-N-acetylhexosaminidase</fullName>
        <ecNumber evidence="3">3.2.1.52</ecNumber>
    </recommendedName>
</protein>
<comment type="similarity">
    <text evidence="2">Belongs to the glycosyl hydrolase 20 family.</text>
</comment>
<comment type="catalytic activity">
    <reaction evidence="1">
        <text>Hydrolysis of terminal non-reducing N-acetyl-D-hexosamine residues in N-acetyl-beta-D-hexosaminides.</text>
        <dbReference type="EC" id="3.2.1.52"/>
    </reaction>
</comment>
<dbReference type="InterPro" id="IPR017853">
    <property type="entry name" value="GH"/>
</dbReference>